<dbReference type="InterPro" id="IPR053822">
    <property type="entry name" value="SDE2-like_dom"/>
</dbReference>
<dbReference type="KEGG" id="bdw:94336979"/>
<name>A0AAD9PKF8_9APIC</name>
<keyword evidence="5" id="KW-0507">mRNA processing</keyword>
<reference evidence="10" key="1">
    <citation type="journal article" date="2023" name="Nat. Microbiol.">
        <title>Babesia duncani multi-omics identifies virulence factors and drug targets.</title>
        <authorList>
            <person name="Singh P."/>
            <person name="Lonardi S."/>
            <person name="Liang Q."/>
            <person name="Vydyam P."/>
            <person name="Khabirova E."/>
            <person name="Fang T."/>
            <person name="Gihaz S."/>
            <person name="Thekkiniath J."/>
            <person name="Munshi M."/>
            <person name="Abel S."/>
            <person name="Ciampossin L."/>
            <person name="Batugedara G."/>
            <person name="Gupta M."/>
            <person name="Lu X.M."/>
            <person name="Lenz T."/>
            <person name="Chakravarty S."/>
            <person name="Cornillot E."/>
            <person name="Hu Y."/>
            <person name="Ma W."/>
            <person name="Gonzalez L.M."/>
            <person name="Sanchez S."/>
            <person name="Estrada K."/>
            <person name="Sanchez-Flores A."/>
            <person name="Montero E."/>
            <person name="Harb O.S."/>
            <person name="Le Roch K.G."/>
            <person name="Mamoun C.B."/>
        </authorList>
    </citation>
    <scope>NUCLEOTIDE SEQUENCE</scope>
    <source>
        <strain evidence="10">WA1</strain>
    </source>
</reference>
<evidence type="ECO:0000256" key="4">
    <source>
        <dbReference type="ARBA" id="ARBA00022490"/>
    </source>
</evidence>
<evidence type="ECO:0000256" key="8">
    <source>
        <dbReference type="ARBA" id="ARBA00023306"/>
    </source>
</evidence>
<dbReference type="GO" id="GO:0005634">
    <property type="term" value="C:nucleus"/>
    <property type="evidence" value="ECO:0007669"/>
    <property type="project" value="UniProtKB-SubCell"/>
</dbReference>
<dbReference type="EMBL" id="JALLKP010000003">
    <property type="protein sequence ID" value="KAK2196082.1"/>
    <property type="molecule type" value="Genomic_DNA"/>
</dbReference>
<dbReference type="GO" id="GO:0008380">
    <property type="term" value="P:RNA splicing"/>
    <property type="evidence" value="ECO:0007669"/>
    <property type="project" value="UniProtKB-KW"/>
</dbReference>
<evidence type="ECO:0000256" key="7">
    <source>
        <dbReference type="ARBA" id="ARBA00023242"/>
    </source>
</evidence>
<evidence type="ECO:0000313" key="11">
    <source>
        <dbReference type="Proteomes" id="UP001214638"/>
    </source>
</evidence>
<dbReference type="GO" id="GO:0005737">
    <property type="term" value="C:cytoplasm"/>
    <property type="evidence" value="ECO:0007669"/>
    <property type="project" value="UniProtKB-SubCell"/>
</dbReference>
<dbReference type="RefSeq" id="XP_067802924.1">
    <property type="nucleotide sequence ID" value="XM_067947702.1"/>
</dbReference>
<dbReference type="GeneID" id="94336979"/>
<evidence type="ECO:0000256" key="3">
    <source>
        <dbReference type="ARBA" id="ARBA00008726"/>
    </source>
</evidence>
<comment type="similarity">
    <text evidence="3">Belongs to the SDE2 family.</text>
</comment>
<proteinExistence type="inferred from homology"/>
<comment type="subcellular location">
    <subcellularLocation>
        <location evidence="2">Cytoplasm</location>
    </subcellularLocation>
    <subcellularLocation>
        <location evidence="1">Nucleus</location>
    </subcellularLocation>
</comment>
<keyword evidence="4" id="KW-0963">Cytoplasm</keyword>
<evidence type="ECO:0000256" key="1">
    <source>
        <dbReference type="ARBA" id="ARBA00004123"/>
    </source>
</evidence>
<dbReference type="GO" id="GO:0006397">
    <property type="term" value="P:mRNA processing"/>
    <property type="evidence" value="ECO:0007669"/>
    <property type="project" value="UniProtKB-KW"/>
</dbReference>
<keyword evidence="11" id="KW-1185">Reference proteome</keyword>
<feature type="domain" description="SDE2-like" evidence="9">
    <location>
        <begin position="103"/>
        <end position="188"/>
    </location>
</feature>
<dbReference type="AlphaFoldDB" id="A0AAD9PKF8"/>
<evidence type="ECO:0000256" key="5">
    <source>
        <dbReference type="ARBA" id="ARBA00022664"/>
    </source>
</evidence>
<dbReference type="Pfam" id="PF22782">
    <property type="entry name" value="SDE2"/>
    <property type="match status" value="1"/>
</dbReference>
<dbReference type="InterPro" id="IPR051421">
    <property type="entry name" value="RNA_Proc_DNA_Dmg_Regulator"/>
</dbReference>
<dbReference type="PANTHER" id="PTHR12786">
    <property type="entry name" value="SPLICING FACTOR SF3A-RELATED"/>
    <property type="match status" value="1"/>
</dbReference>
<dbReference type="Proteomes" id="UP001214638">
    <property type="component" value="Unassembled WGS sequence"/>
</dbReference>
<keyword evidence="7" id="KW-0539">Nucleus</keyword>
<gene>
    <name evidence="10" type="ORF">BdWA1_002682</name>
</gene>
<organism evidence="10 11">
    <name type="scientific">Babesia duncani</name>
    <dbReference type="NCBI Taxonomy" id="323732"/>
    <lineage>
        <taxon>Eukaryota</taxon>
        <taxon>Sar</taxon>
        <taxon>Alveolata</taxon>
        <taxon>Apicomplexa</taxon>
        <taxon>Aconoidasida</taxon>
        <taxon>Piroplasmida</taxon>
        <taxon>Babesiidae</taxon>
        <taxon>Babesia</taxon>
    </lineage>
</organism>
<evidence type="ECO:0000313" key="10">
    <source>
        <dbReference type="EMBL" id="KAK2196082.1"/>
    </source>
</evidence>
<keyword evidence="6" id="KW-0508">mRNA splicing</keyword>
<dbReference type="PANTHER" id="PTHR12786:SF1">
    <property type="entry name" value="SPLICING REGULATOR SDE2"/>
    <property type="match status" value="1"/>
</dbReference>
<evidence type="ECO:0000259" key="9">
    <source>
        <dbReference type="Pfam" id="PF22782"/>
    </source>
</evidence>
<keyword evidence="8" id="KW-0131">Cell cycle</keyword>
<evidence type="ECO:0000256" key="2">
    <source>
        <dbReference type="ARBA" id="ARBA00004496"/>
    </source>
</evidence>
<accession>A0AAD9PKF8</accession>
<comment type="caution">
    <text evidence="10">The sequence shown here is derived from an EMBL/GenBank/DDBJ whole genome shotgun (WGS) entry which is preliminary data.</text>
</comment>
<evidence type="ECO:0000256" key="6">
    <source>
        <dbReference type="ARBA" id="ARBA00023187"/>
    </source>
</evidence>
<protein>
    <submittedName>
        <fullName evidence="10">Sde2</fullName>
    </submittedName>
</protein>
<sequence>MKSNFLISLPNEATSCLNFDIESLEEAFNELQVPFTEHFCKESDCCRFSLPCIKSDFHTRFVSQRYKIPFELFHVDVSYWNSESCDYTLKENIVIRVLYRLLGGKGGFGALLKGQGSRKKPSENIDSCRNLSGQRIRTVRLEEQAKQWEERKENANDPELKKLPKVSNAIKSTRTVVVKRLDTKKIKSKVTIGVERQVERLDQKNVEESKAEALRMQLIAKCSEVYEL</sequence>